<accession>M1KB83</accession>
<feature type="transmembrane region" description="Helical" evidence="2">
    <location>
        <begin position="28"/>
        <end position="47"/>
    </location>
</feature>
<evidence type="ECO:0000256" key="2">
    <source>
        <dbReference type="SAM" id="Phobius"/>
    </source>
</evidence>
<dbReference type="VEuPathDB" id="MicrosporidiaDB:M970_110040"/>
<dbReference type="VEuPathDB" id="MicrosporidiaDB:AEWD_020020"/>
<dbReference type="VEuPathDB" id="MicrosporidiaDB:ECU02_0070"/>
<keyword evidence="2" id="KW-1133">Transmembrane helix</keyword>
<evidence type="ECO:0000313" key="3">
    <source>
        <dbReference type="EMBL" id="AGE96637.1"/>
    </source>
</evidence>
<feature type="transmembrane region" description="Helical" evidence="2">
    <location>
        <begin position="125"/>
        <end position="146"/>
    </location>
</feature>
<evidence type="ECO:0000256" key="1">
    <source>
        <dbReference type="ARBA" id="ARBA00010346"/>
    </source>
</evidence>
<organism evidence="3">
    <name type="scientific">Encephalitozoon cuniculi</name>
    <name type="common">Microsporidian parasite</name>
    <dbReference type="NCBI Taxonomy" id="6035"/>
    <lineage>
        <taxon>Eukaryota</taxon>
        <taxon>Fungi</taxon>
        <taxon>Fungi incertae sedis</taxon>
        <taxon>Microsporidia</taxon>
        <taxon>Unikaryonidae</taxon>
        <taxon>Encephalitozoon</taxon>
    </lineage>
</organism>
<feature type="transmembrane region" description="Helical" evidence="2">
    <location>
        <begin position="166"/>
        <end position="184"/>
    </location>
</feature>
<dbReference type="SUPFAM" id="SSF81324">
    <property type="entry name" value="Voltage-gated potassium channels"/>
    <property type="match status" value="1"/>
</dbReference>
<proteinExistence type="inferred from homology"/>
<dbReference type="InterPro" id="IPR019081">
    <property type="entry name" value="UPF0328"/>
</dbReference>
<gene>
    <name evidence="3" type="ORF">ECU02_0070</name>
</gene>
<feature type="transmembrane region" description="Helical" evidence="2">
    <location>
        <begin position="59"/>
        <end position="77"/>
    </location>
</feature>
<name>M1KB83_ENCCN</name>
<sequence length="314" mass="35772">MNIAHISEPHEINEQHHIKNQLHWRTSFNCLAPLISIALPMLIHFIFEEDRFEENPFLRLITVLLPLSYSVIQYSALLHTNWKESTKPEDTTHKALHYILNLILLTFVVISIFSITVFTLDKWDYAASFFYSIVLPSLLIPPVYLFSTSCSFISGQIGFRDTGTDIFIDILILICDIVNVVLVYKESEFLSVFCGLIPGQTGFTGTSTNILINTLVSVFDIVNRVLVYKESKYYLYSAIILFVFILIRILTEKHCPSGKNSLLTAPWRIAVFVSILILAILVFTLIVHVSIKVLNDHLNLPGELNSLRLPKADE</sequence>
<protein>
    <submittedName>
        <fullName evidence="3">Uncharacterized protein</fullName>
    </submittedName>
</protein>
<comment type="similarity">
    <text evidence="1">Belongs to the UPF0328 family.</text>
</comment>
<keyword evidence="2" id="KW-0472">Membrane</keyword>
<feature type="transmembrane region" description="Helical" evidence="2">
    <location>
        <begin position="233"/>
        <end position="250"/>
    </location>
</feature>
<reference evidence="3" key="1">
    <citation type="journal article" date="2013" name="Eukaryot. Cell">
        <title>Extremely Reduced Levels of Heterozygosity in the Vertebrate Pathogen Encephalitozoon cuniculi.</title>
        <authorList>
            <person name="Selman M."/>
            <person name="Sak B."/>
            <person name="Kvac M."/>
            <person name="Farinelli L."/>
            <person name="Weiss L.M."/>
            <person name="Corradi N."/>
        </authorList>
    </citation>
    <scope>NUCLEOTIDE SEQUENCE</scope>
</reference>
<keyword evidence="2" id="KW-0812">Transmembrane</keyword>
<feature type="transmembrane region" description="Helical" evidence="2">
    <location>
        <begin position="98"/>
        <end position="119"/>
    </location>
</feature>
<dbReference type="AlphaFoldDB" id="M1KB83"/>
<dbReference type="VEuPathDB" id="MicrosporidiaDB:AEWQ_110040"/>
<dbReference type="Pfam" id="PF09591">
    <property type="entry name" value="DUF2463"/>
    <property type="match status" value="1"/>
</dbReference>
<feature type="transmembrane region" description="Helical" evidence="2">
    <location>
        <begin position="270"/>
        <end position="291"/>
    </location>
</feature>
<dbReference type="VEuPathDB" id="MicrosporidiaDB:AEWR_110040"/>
<dbReference type="EMBL" id="KC513631">
    <property type="protein sequence ID" value="AGE96637.1"/>
    <property type="molecule type" value="Genomic_DNA"/>
</dbReference>